<gene>
    <name evidence="6" type="ORF">OPS25_08375</name>
</gene>
<feature type="domain" description="Type III secretion system flagellar brake protein YcgR PilZN" evidence="5">
    <location>
        <begin position="23"/>
        <end position="112"/>
    </location>
</feature>
<name>A0ABT3P6X4_9ALTE</name>
<keyword evidence="6" id="KW-0969">Cilium</keyword>
<evidence type="ECO:0000313" key="7">
    <source>
        <dbReference type="Proteomes" id="UP001142810"/>
    </source>
</evidence>
<organism evidence="6 7">
    <name type="scientific">Alteromonas aquimaris</name>
    <dbReference type="NCBI Taxonomy" id="2998417"/>
    <lineage>
        <taxon>Bacteria</taxon>
        <taxon>Pseudomonadati</taxon>
        <taxon>Pseudomonadota</taxon>
        <taxon>Gammaproteobacteria</taxon>
        <taxon>Alteromonadales</taxon>
        <taxon>Alteromonadaceae</taxon>
        <taxon>Alteromonas/Salinimonas group</taxon>
        <taxon>Alteromonas</taxon>
    </lineage>
</organism>
<dbReference type="EMBL" id="JAPFRD010000010">
    <property type="protein sequence ID" value="MCW8108509.1"/>
    <property type="molecule type" value="Genomic_DNA"/>
</dbReference>
<dbReference type="RefSeq" id="WP_265617234.1">
    <property type="nucleotide sequence ID" value="NZ_JAPFRD010000010.1"/>
</dbReference>
<sequence>MGSKRDYDSLTSNDIQWLRALQPSTLVDLQIATPTSPKRVKTQYIGMDAPNGIFFQVPNSPNWQFTRDLLTPGNNIVVRYVLEGGVGQVIAFRVKVIKLITKPFGVLITTFPKSLQTFGLREEKRAQPGIAVTIECAQQDGETVIHGIIVDVSSKGCRVALAIHPDYPFFDHEDSITLQYDSAGKAFTIKGNVKNKNSDREHHYYGIRFAENQQTVHKLLEKHILIEQ</sequence>
<keyword evidence="7" id="KW-1185">Reference proteome</keyword>
<evidence type="ECO:0000256" key="1">
    <source>
        <dbReference type="ARBA" id="ARBA00022636"/>
    </source>
</evidence>
<reference evidence="6" key="1">
    <citation type="submission" date="2022-11" db="EMBL/GenBank/DDBJ databases">
        <title>Alteromonas sp. nov., isolated from sea water of the Qingdao.</title>
        <authorList>
            <person name="Wang Q."/>
        </authorList>
    </citation>
    <scope>NUCLEOTIDE SEQUENCE</scope>
    <source>
        <strain evidence="6">ASW11-7</strain>
    </source>
</reference>
<proteinExistence type="predicted"/>
<comment type="caution">
    <text evidence="6">The sequence shown here is derived from an EMBL/GenBank/DDBJ whole genome shotgun (WGS) entry which is preliminary data.</text>
</comment>
<keyword evidence="3" id="KW-0975">Bacterial flagellum</keyword>
<evidence type="ECO:0000256" key="3">
    <source>
        <dbReference type="ARBA" id="ARBA00023143"/>
    </source>
</evidence>
<keyword evidence="6" id="KW-0282">Flagellum</keyword>
<evidence type="ECO:0000259" key="4">
    <source>
        <dbReference type="Pfam" id="PF07238"/>
    </source>
</evidence>
<keyword evidence="1" id="KW-0973">c-di-GMP</keyword>
<dbReference type="Pfam" id="PF12945">
    <property type="entry name" value="PilZNR"/>
    <property type="match status" value="1"/>
</dbReference>
<keyword evidence="2" id="KW-0547">Nucleotide-binding</keyword>
<evidence type="ECO:0000313" key="6">
    <source>
        <dbReference type="EMBL" id="MCW8108509.1"/>
    </source>
</evidence>
<dbReference type="InterPro" id="IPR009875">
    <property type="entry name" value="PilZ_domain"/>
</dbReference>
<dbReference type="InterPro" id="IPR012349">
    <property type="entry name" value="Split_barrel_FMN-bd"/>
</dbReference>
<dbReference type="InterPro" id="IPR009926">
    <property type="entry name" value="T3SS_YcgR_PilZN"/>
</dbReference>
<accession>A0ABT3P6X4</accession>
<dbReference type="Proteomes" id="UP001142810">
    <property type="component" value="Unassembled WGS sequence"/>
</dbReference>
<dbReference type="Pfam" id="PF07238">
    <property type="entry name" value="PilZ"/>
    <property type="match status" value="1"/>
</dbReference>
<keyword evidence="6" id="KW-0966">Cell projection</keyword>
<dbReference type="Gene3D" id="2.30.110.10">
    <property type="entry name" value="Electron Transport, Fmn-binding Protein, Chain A"/>
    <property type="match status" value="1"/>
</dbReference>
<feature type="domain" description="PilZ" evidence="4">
    <location>
        <begin position="121"/>
        <end position="224"/>
    </location>
</feature>
<dbReference type="SUPFAM" id="SSF141371">
    <property type="entry name" value="PilZ domain-like"/>
    <property type="match status" value="2"/>
</dbReference>
<dbReference type="Gene3D" id="2.40.10.220">
    <property type="entry name" value="predicted glycosyltransferase like domains"/>
    <property type="match status" value="1"/>
</dbReference>
<protein>
    <submittedName>
        <fullName evidence="6">Flagellar brake protein</fullName>
    </submittedName>
</protein>
<evidence type="ECO:0000259" key="5">
    <source>
        <dbReference type="Pfam" id="PF12945"/>
    </source>
</evidence>
<evidence type="ECO:0000256" key="2">
    <source>
        <dbReference type="ARBA" id="ARBA00022741"/>
    </source>
</evidence>